<dbReference type="Proteomes" id="UP000264330">
    <property type="component" value="Unassembled WGS sequence"/>
</dbReference>
<dbReference type="Pfam" id="PF01925">
    <property type="entry name" value="TauE"/>
    <property type="match status" value="1"/>
</dbReference>
<organism evidence="6 7">
    <name type="scientific">Zunongwangia profunda</name>
    <dbReference type="NCBI Taxonomy" id="398743"/>
    <lineage>
        <taxon>Bacteria</taxon>
        <taxon>Pseudomonadati</taxon>
        <taxon>Bacteroidota</taxon>
        <taxon>Flavobacteriia</taxon>
        <taxon>Flavobacteriales</taxon>
        <taxon>Flavobacteriaceae</taxon>
        <taxon>Zunongwangia</taxon>
    </lineage>
</organism>
<evidence type="ECO:0000256" key="2">
    <source>
        <dbReference type="ARBA" id="ARBA00022692"/>
    </source>
</evidence>
<dbReference type="PANTHER" id="PTHR43701">
    <property type="entry name" value="MEMBRANE TRANSPORTER PROTEIN MJ0441-RELATED"/>
    <property type="match status" value="1"/>
</dbReference>
<evidence type="ECO:0000256" key="1">
    <source>
        <dbReference type="ARBA" id="ARBA00004141"/>
    </source>
</evidence>
<dbReference type="InterPro" id="IPR051598">
    <property type="entry name" value="TSUP/Inactive_protease-like"/>
</dbReference>
<gene>
    <name evidence="6" type="ORF">DGQ38_16650</name>
</gene>
<evidence type="ECO:0000313" key="6">
    <source>
        <dbReference type="EMBL" id="HCV82672.1"/>
    </source>
</evidence>
<comment type="caution">
    <text evidence="6">The sequence shown here is derived from an EMBL/GenBank/DDBJ whole genome shotgun (WGS) entry which is preliminary data.</text>
</comment>
<feature type="transmembrane region" description="Helical" evidence="5">
    <location>
        <begin position="6"/>
        <end position="38"/>
    </location>
</feature>
<keyword evidence="3 5" id="KW-1133">Transmembrane helix</keyword>
<keyword evidence="2 5" id="KW-0812">Transmembrane</keyword>
<evidence type="ECO:0000256" key="4">
    <source>
        <dbReference type="ARBA" id="ARBA00023136"/>
    </source>
</evidence>
<dbReference type="AlphaFoldDB" id="A0A3D5J5F2"/>
<feature type="transmembrane region" description="Helical" evidence="5">
    <location>
        <begin position="217"/>
        <end position="237"/>
    </location>
</feature>
<accession>A0A3D5J5F2</accession>
<evidence type="ECO:0000313" key="7">
    <source>
        <dbReference type="Proteomes" id="UP000264330"/>
    </source>
</evidence>
<proteinExistence type="inferred from homology"/>
<feature type="transmembrane region" description="Helical" evidence="5">
    <location>
        <begin position="249"/>
        <end position="266"/>
    </location>
</feature>
<dbReference type="PANTHER" id="PTHR43701:SF2">
    <property type="entry name" value="MEMBRANE TRANSPORTER PROTEIN YJNA-RELATED"/>
    <property type="match status" value="1"/>
</dbReference>
<dbReference type="OMA" id="MTPILLW"/>
<keyword evidence="4 5" id="KW-0472">Membrane</keyword>
<name>A0A3D5J5F2_9FLAO</name>
<feature type="transmembrane region" description="Helical" evidence="5">
    <location>
        <begin position="74"/>
        <end position="93"/>
    </location>
</feature>
<keyword evidence="5" id="KW-1003">Cell membrane</keyword>
<feature type="transmembrane region" description="Helical" evidence="5">
    <location>
        <begin position="152"/>
        <end position="183"/>
    </location>
</feature>
<reference evidence="6 7" key="1">
    <citation type="journal article" date="2018" name="Nat. Biotechnol.">
        <title>A standardized bacterial taxonomy based on genome phylogeny substantially revises the tree of life.</title>
        <authorList>
            <person name="Parks D.H."/>
            <person name="Chuvochina M."/>
            <person name="Waite D.W."/>
            <person name="Rinke C."/>
            <person name="Skarshewski A."/>
            <person name="Chaumeil P.A."/>
            <person name="Hugenholtz P."/>
        </authorList>
    </citation>
    <scope>NUCLEOTIDE SEQUENCE [LARGE SCALE GENOMIC DNA]</scope>
    <source>
        <strain evidence="6">UBA9359</strain>
    </source>
</reference>
<evidence type="ECO:0000256" key="5">
    <source>
        <dbReference type="RuleBase" id="RU363041"/>
    </source>
</evidence>
<comment type="subcellular location">
    <subcellularLocation>
        <location evidence="5">Cell membrane</location>
        <topology evidence="5">Multi-pass membrane protein</topology>
    </subcellularLocation>
    <subcellularLocation>
        <location evidence="1">Membrane</location>
        <topology evidence="1">Multi-pass membrane protein</topology>
    </subcellularLocation>
</comment>
<dbReference type="InterPro" id="IPR002781">
    <property type="entry name" value="TM_pro_TauE-like"/>
</dbReference>
<dbReference type="RefSeq" id="WP_013071412.1">
    <property type="nucleotide sequence ID" value="NZ_CAJXAW010000013.1"/>
</dbReference>
<dbReference type="EMBL" id="DPMF01000380">
    <property type="protein sequence ID" value="HCV82672.1"/>
    <property type="molecule type" value="Genomic_DNA"/>
</dbReference>
<protein>
    <recommendedName>
        <fullName evidence="5">Probable membrane transporter protein</fullName>
    </recommendedName>
</protein>
<evidence type="ECO:0000256" key="3">
    <source>
        <dbReference type="ARBA" id="ARBA00022989"/>
    </source>
</evidence>
<dbReference type="GO" id="GO:0005886">
    <property type="term" value="C:plasma membrane"/>
    <property type="evidence" value="ECO:0007669"/>
    <property type="project" value="UniProtKB-SubCell"/>
</dbReference>
<comment type="similarity">
    <text evidence="5">Belongs to the 4-toluene sulfonate uptake permease (TSUP) (TC 2.A.102) family.</text>
</comment>
<sequence length="271" mass="29082">MEITQILGFVGALIIGLVLGLTGGGGSILTVPVFVYILHINPVTATAYSLFVVGSSSAVGAIDNFNKGRIDFKSSLIFALPAVISIFSTRKYLLPAIPHHIANFGNFELTKDLMIMSFFAILMLVASASMILKKKKECVDCENEPNESNNGLMILLGALTGLVTGLVGAGGGFIIVPILVFLAGLNMKEAVGTSLFIIAINSIIGFLGDLGHLNVDWFFLLLFTIISIVGIFFGIYLSRFINSQKLKKAFGWMVLIMGIYILYMELSGSGI</sequence>
<feature type="transmembrane region" description="Helical" evidence="5">
    <location>
        <begin position="113"/>
        <end position="132"/>
    </location>
</feature>